<name>A0A7W7AMD6_9SPHN</name>
<feature type="chain" id="PRO_5031602440" description="Endoglucanase" evidence="7">
    <location>
        <begin position="20"/>
        <end position="618"/>
    </location>
</feature>
<dbReference type="SUPFAM" id="SSF81296">
    <property type="entry name" value="E set domains"/>
    <property type="match status" value="1"/>
</dbReference>
<organism evidence="10 11">
    <name type="scientific">Sphingomonas abaci</name>
    <dbReference type="NCBI Taxonomy" id="237611"/>
    <lineage>
        <taxon>Bacteria</taxon>
        <taxon>Pseudomonadati</taxon>
        <taxon>Pseudomonadota</taxon>
        <taxon>Alphaproteobacteria</taxon>
        <taxon>Sphingomonadales</taxon>
        <taxon>Sphingomonadaceae</taxon>
        <taxon>Sphingomonas</taxon>
    </lineage>
</organism>
<keyword evidence="2 6" id="KW-0378">Hydrolase</keyword>
<dbReference type="PANTHER" id="PTHR22298">
    <property type="entry name" value="ENDO-1,4-BETA-GLUCANASE"/>
    <property type="match status" value="1"/>
</dbReference>
<dbReference type="Proteomes" id="UP000574769">
    <property type="component" value="Unassembled WGS sequence"/>
</dbReference>
<keyword evidence="11" id="KW-1185">Reference proteome</keyword>
<feature type="active site" evidence="6">
    <location>
        <position position="588"/>
    </location>
</feature>
<sequence length="618" mass="66234">MRPLLFLPLLALVAAAPPAAEPPADTPPAVEPAAAPIRLDQLGFEPLGRKLAVVPLTDAAARDWTLRDAAGRIVASGRTLAFGPDAASGETLQRIDFSRFRGQGDGFVLAVGDRRSHAFAIHPHRFRRLATDAMSFFYQQRSGVPILAAYVQRPDLARAAGHPREVMTCFAGKDERGADWPGCSYSLDVTGGWYDAGDHGKYVVNGGISAWTLLDLHQRLGPWGAGQAFADGRLALPERGNGGDDLLDEARVEVEFLLRMQVPDGQRLTVAMRTGGGRPASDFHRIDAGGMAHSKVADIAWTGLPTAPADDPMARRLYPPTTGATLNLAAVSAQAARAWKSSDPAFAARARAAALRAWAAAERNPAILASSDFAGSGGYGDPDLSDERFWAAAELLATTGDPRFAAIVAASPYLDRPSGDLSWGRLDQAGLMTLATSGDPVPTSIRDRARTAIRTLAAGYQAERARSGYALPFAGTAYQWGSNSTLLNRAMLLGVAWQIDRRPADREAAIDVVDYLLGRNPLDRAYVTGFGQRTMHQPHHRFWARAADPRYPAPPPGVVSGGPNSTAMSDPVASRMKGRCVGQTCWVDDWRAFTMNEVAINWNAPLVWVAAFLDATEA</sequence>
<evidence type="ECO:0000256" key="3">
    <source>
        <dbReference type="ARBA" id="ARBA00023277"/>
    </source>
</evidence>
<dbReference type="CDD" id="cd02850">
    <property type="entry name" value="E_set_Cellulase_N"/>
    <property type="match status" value="1"/>
</dbReference>
<comment type="catalytic activity">
    <reaction evidence="7">
        <text>Endohydrolysis of (1-&gt;4)-beta-D-glucosidic linkages in cellulose, lichenin and cereal beta-D-glucans.</text>
        <dbReference type="EC" id="3.2.1.4"/>
    </reaction>
</comment>
<dbReference type="RefSeq" id="WP_184116008.1">
    <property type="nucleotide sequence ID" value="NZ_JACHNY010000006.1"/>
</dbReference>
<evidence type="ECO:0000256" key="1">
    <source>
        <dbReference type="ARBA" id="ARBA00007072"/>
    </source>
</evidence>
<comment type="similarity">
    <text evidence="1 6 7">Belongs to the glycosyl hydrolase 9 (cellulase E) family.</text>
</comment>
<accession>A0A7W7AMD6</accession>
<evidence type="ECO:0000256" key="7">
    <source>
        <dbReference type="RuleBase" id="RU361166"/>
    </source>
</evidence>
<proteinExistence type="inferred from homology"/>
<dbReference type="InterPro" id="IPR001701">
    <property type="entry name" value="Glyco_hydro_9"/>
</dbReference>
<evidence type="ECO:0000256" key="4">
    <source>
        <dbReference type="ARBA" id="ARBA00023295"/>
    </source>
</evidence>
<dbReference type="InterPro" id="IPR014756">
    <property type="entry name" value="Ig_E-set"/>
</dbReference>
<feature type="signal peptide" evidence="7">
    <location>
        <begin position="1"/>
        <end position="19"/>
    </location>
</feature>
<comment type="caution">
    <text evidence="10">The sequence shown here is derived from an EMBL/GenBank/DDBJ whole genome shotgun (WGS) entry which is preliminary data.</text>
</comment>
<dbReference type="InterPro" id="IPR008928">
    <property type="entry name" value="6-hairpin_glycosidase_sf"/>
</dbReference>
<evidence type="ECO:0000313" key="10">
    <source>
        <dbReference type="EMBL" id="MBB4618794.1"/>
    </source>
</evidence>
<evidence type="ECO:0000256" key="2">
    <source>
        <dbReference type="ARBA" id="ARBA00022801"/>
    </source>
</evidence>
<evidence type="ECO:0000256" key="6">
    <source>
        <dbReference type="PROSITE-ProRule" id="PRU10060"/>
    </source>
</evidence>
<gene>
    <name evidence="10" type="ORF">GGQ96_002940</name>
</gene>
<dbReference type="GO" id="GO:0008810">
    <property type="term" value="F:cellulase activity"/>
    <property type="evidence" value="ECO:0007669"/>
    <property type="project" value="UniProtKB-EC"/>
</dbReference>
<dbReference type="InterPro" id="IPR012341">
    <property type="entry name" value="6hp_glycosidase-like_sf"/>
</dbReference>
<evidence type="ECO:0000259" key="9">
    <source>
        <dbReference type="Pfam" id="PF02927"/>
    </source>
</evidence>
<dbReference type="AlphaFoldDB" id="A0A7W7AMD6"/>
<feature type="domain" description="Glycoside hydrolase family 9" evidence="8">
    <location>
        <begin position="127"/>
        <end position="609"/>
    </location>
</feature>
<feature type="active site" evidence="6">
    <location>
        <position position="597"/>
    </location>
</feature>
<dbReference type="EC" id="3.2.1.4" evidence="7"/>
<keyword evidence="3 6" id="KW-0119">Carbohydrate metabolism</keyword>
<dbReference type="Gene3D" id="1.50.10.10">
    <property type="match status" value="1"/>
</dbReference>
<dbReference type="InterPro" id="IPR033126">
    <property type="entry name" value="Glyco_hydro_9_Asp/Glu_AS"/>
</dbReference>
<keyword evidence="7" id="KW-0136">Cellulose degradation</keyword>
<keyword evidence="7" id="KW-0732">Signal</keyword>
<dbReference type="Pfam" id="PF00759">
    <property type="entry name" value="Glyco_hydro_9"/>
    <property type="match status" value="1"/>
</dbReference>
<dbReference type="Pfam" id="PF02927">
    <property type="entry name" value="CelD_N"/>
    <property type="match status" value="1"/>
</dbReference>
<evidence type="ECO:0000313" key="11">
    <source>
        <dbReference type="Proteomes" id="UP000574769"/>
    </source>
</evidence>
<keyword evidence="5 6" id="KW-0624">Polysaccharide degradation</keyword>
<keyword evidence="4 6" id="KW-0326">Glycosidase</keyword>
<dbReference type="Gene3D" id="2.60.40.10">
    <property type="entry name" value="Immunoglobulins"/>
    <property type="match status" value="1"/>
</dbReference>
<feature type="domain" description="Cellulase Ig-like" evidence="9">
    <location>
        <begin position="34"/>
        <end position="115"/>
    </location>
</feature>
<evidence type="ECO:0000259" key="8">
    <source>
        <dbReference type="Pfam" id="PF00759"/>
    </source>
</evidence>
<dbReference type="GO" id="GO:0030245">
    <property type="term" value="P:cellulose catabolic process"/>
    <property type="evidence" value="ECO:0007669"/>
    <property type="project" value="UniProtKB-KW"/>
</dbReference>
<evidence type="ECO:0000256" key="5">
    <source>
        <dbReference type="ARBA" id="ARBA00023326"/>
    </source>
</evidence>
<reference evidence="10 11" key="1">
    <citation type="submission" date="2020-08" db="EMBL/GenBank/DDBJ databases">
        <title>Genomic Encyclopedia of Type Strains, Phase IV (KMG-IV): sequencing the most valuable type-strain genomes for metagenomic binning, comparative biology and taxonomic classification.</title>
        <authorList>
            <person name="Goeker M."/>
        </authorList>
    </citation>
    <scope>NUCLEOTIDE SEQUENCE [LARGE SCALE GENOMIC DNA]</scope>
    <source>
        <strain evidence="10 11">DSM 15867</strain>
    </source>
</reference>
<dbReference type="InterPro" id="IPR013783">
    <property type="entry name" value="Ig-like_fold"/>
</dbReference>
<dbReference type="SUPFAM" id="SSF48208">
    <property type="entry name" value="Six-hairpin glycosidases"/>
    <property type="match status" value="1"/>
</dbReference>
<dbReference type="EMBL" id="JACHNY010000006">
    <property type="protein sequence ID" value="MBB4618794.1"/>
    <property type="molecule type" value="Genomic_DNA"/>
</dbReference>
<dbReference type="PROSITE" id="PS00698">
    <property type="entry name" value="GH9_3"/>
    <property type="match status" value="1"/>
</dbReference>
<dbReference type="InterPro" id="IPR004197">
    <property type="entry name" value="Cellulase_Ig-like"/>
</dbReference>
<protein>
    <recommendedName>
        <fullName evidence="7">Endoglucanase</fullName>
        <ecNumber evidence="7">3.2.1.4</ecNumber>
    </recommendedName>
</protein>